<protein>
    <submittedName>
        <fullName evidence="6">RNA-binding protein</fullName>
    </submittedName>
</protein>
<feature type="domain" description="RRM" evidence="5">
    <location>
        <begin position="276"/>
        <end position="353"/>
    </location>
</feature>
<dbReference type="Gene3D" id="3.30.70.330">
    <property type="match status" value="2"/>
</dbReference>
<evidence type="ECO:0000313" key="6">
    <source>
        <dbReference type="EMBL" id="KAB5591266.1"/>
    </source>
</evidence>
<keyword evidence="7" id="KW-1185">Reference proteome</keyword>
<evidence type="ECO:0000256" key="2">
    <source>
        <dbReference type="ARBA" id="ARBA00022884"/>
    </source>
</evidence>
<proteinExistence type="predicted"/>
<comment type="caution">
    <text evidence="6">The sequence shown here is derived from an EMBL/GenBank/DDBJ whole genome shotgun (WGS) entry which is preliminary data.</text>
</comment>
<dbReference type="PROSITE" id="PS50102">
    <property type="entry name" value="RRM"/>
    <property type="match status" value="2"/>
</dbReference>
<accession>A0A5N5QII6</accession>
<evidence type="ECO:0000256" key="3">
    <source>
        <dbReference type="PROSITE-ProRule" id="PRU00176"/>
    </source>
</evidence>
<dbReference type="GO" id="GO:0003729">
    <property type="term" value="F:mRNA binding"/>
    <property type="evidence" value="ECO:0007669"/>
    <property type="project" value="TreeGrafter"/>
</dbReference>
<evidence type="ECO:0000259" key="5">
    <source>
        <dbReference type="PROSITE" id="PS50102"/>
    </source>
</evidence>
<feature type="region of interest" description="Disordered" evidence="4">
    <location>
        <begin position="487"/>
        <end position="519"/>
    </location>
</feature>
<gene>
    <name evidence="6" type="ORF">CTheo_5308</name>
</gene>
<dbReference type="PANTHER" id="PTHR48032:SF6">
    <property type="entry name" value="RNA-BINDING (RRM_RBD_RNP MOTIFS) FAMILY PROTEIN"/>
    <property type="match status" value="1"/>
</dbReference>
<dbReference type="CDD" id="cd12577">
    <property type="entry name" value="RRM1_Hrp1p"/>
    <property type="match status" value="1"/>
</dbReference>
<dbReference type="SUPFAM" id="SSF54928">
    <property type="entry name" value="RNA-binding domain, RBD"/>
    <property type="match status" value="2"/>
</dbReference>
<dbReference type="InterPro" id="IPR000504">
    <property type="entry name" value="RRM_dom"/>
</dbReference>
<evidence type="ECO:0000313" key="7">
    <source>
        <dbReference type="Proteomes" id="UP000383932"/>
    </source>
</evidence>
<sequence length="519" mass="54420">MSAHGDDDLYADLYGNDDYAAAEEEILGSKTSPLEKSDPPPGDATRSPPDNSASTKHSTPPVQPATYSAPRSVEPTPELGRQIPAAGPQIGNSIATYTSDEGTTLPSDYGSGYGSAPAPIRSYESQGERQSNSGANFSDPTQKQGGYANGSVYESSNQSGYGGQRGGYSGYNAAAGGARRFDSVRPSEMKDEGKMFVGGLNWDTTDESLRSYFSQFGKVDACTIMRDASGRSRGFAFLTFEDPAAVNAVMVREHFLDGKIIDPKRAIPRTEHARTQKLFVGGLASTVTSESMRDFFSQYGKVIDANVMVDRDSSRSKGFGFVTFEDQEGVEKLLQLGPLELDGKLMDIKLAQPRGTYQRGDGYNNQGNDGAYNNNYNNRQQGGTPFDPQAMAALYARVQMINQNQNGMGMGMGMGGGGMGMNNMGGMGMGMNGMGMGMGGGFNGGMMGGGGGMAGGNMGGGGMMGNRGAGGGNMMAGVPRGPAAMRGGGMGQGHGQSQGGAAMGPNRYNTKGQHNYRPY</sequence>
<dbReference type="EMBL" id="SSOP01000114">
    <property type="protein sequence ID" value="KAB5591266.1"/>
    <property type="molecule type" value="Genomic_DNA"/>
</dbReference>
<name>A0A5N5QII6_9AGAM</name>
<dbReference type="Pfam" id="PF00076">
    <property type="entry name" value="RRM_1"/>
    <property type="match status" value="2"/>
</dbReference>
<feature type="compositionally biased region" description="Polar residues" evidence="4">
    <location>
        <begin position="123"/>
        <end position="144"/>
    </location>
</feature>
<dbReference type="SMART" id="SM00360">
    <property type="entry name" value="RRM"/>
    <property type="match status" value="2"/>
</dbReference>
<feature type="compositionally biased region" description="Polar residues" evidence="4">
    <location>
        <begin position="90"/>
        <end position="106"/>
    </location>
</feature>
<feature type="compositionally biased region" description="Polar residues" evidence="4">
    <location>
        <begin position="48"/>
        <end position="60"/>
    </location>
</feature>
<feature type="compositionally biased region" description="Gly residues" evidence="4">
    <location>
        <begin position="487"/>
        <end position="502"/>
    </location>
</feature>
<keyword evidence="1" id="KW-0677">Repeat</keyword>
<dbReference type="OrthoDB" id="1875751at2759"/>
<dbReference type="Proteomes" id="UP000383932">
    <property type="component" value="Unassembled WGS sequence"/>
</dbReference>
<evidence type="ECO:0000256" key="4">
    <source>
        <dbReference type="SAM" id="MobiDB-lite"/>
    </source>
</evidence>
<dbReference type="InterPro" id="IPR035979">
    <property type="entry name" value="RBD_domain_sf"/>
</dbReference>
<dbReference type="AlphaFoldDB" id="A0A5N5QII6"/>
<organism evidence="6 7">
    <name type="scientific">Ceratobasidium theobromae</name>
    <dbReference type="NCBI Taxonomy" id="1582974"/>
    <lineage>
        <taxon>Eukaryota</taxon>
        <taxon>Fungi</taxon>
        <taxon>Dikarya</taxon>
        <taxon>Basidiomycota</taxon>
        <taxon>Agaricomycotina</taxon>
        <taxon>Agaricomycetes</taxon>
        <taxon>Cantharellales</taxon>
        <taxon>Ceratobasidiaceae</taxon>
        <taxon>Ceratobasidium</taxon>
    </lineage>
</organism>
<keyword evidence="2 3" id="KW-0694">RNA-binding</keyword>
<dbReference type="FunFam" id="3.30.70.330:FF:000025">
    <property type="entry name" value="RNA-binding protein Musashi homolog 2 isoform X1"/>
    <property type="match status" value="1"/>
</dbReference>
<dbReference type="InterPro" id="IPR034156">
    <property type="entry name" value="Hrp1_RRM1"/>
</dbReference>
<feature type="region of interest" description="Disordered" evidence="4">
    <location>
        <begin position="21"/>
        <end position="161"/>
    </location>
</feature>
<reference evidence="6 7" key="1">
    <citation type="journal article" date="2019" name="Fungal Biol. Biotechnol.">
        <title>Draft genome sequence of fastidious pathogen Ceratobasidium theobromae, which causes vascular-streak dieback in Theobroma cacao.</title>
        <authorList>
            <person name="Ali S.S."/>
            <person name="Asman A."/>
            <person name="Shao J."/>
            <person name="Firmansyah A.P."/>
            <person name="Susilo A.W."/>
            <person name="Rosmana A."/>
            <person name="McMahon P."/>
            <person name="Junaid M."/>
            <person name="Guest D."/>
            <person name="Kheng T.Y."/>
            <person name="Meinhardt L.W."/>
            <person name="Bailey B.A."/>
        </authorList>
    </citation>
    <scope>NUCLEOTIDE SEQUENCE [LARGE SCALE GENOMIC DNA]</scope>
    <source>
        <strain evidence="6 7">CT2</strain>
    </source>
</reference>
<evidence type="ECO:0000256" key="1">
    <source>
        <dbReference type="ARBA" id="ARBA00022737"/>
    </source>
</evidence>
<dbReference type="GO" id="GO:0006417">
    <property type="term" value="P:regulation of translation"/>
    <property type="evidence" value="ECO:0007669"/>
    <property type="project" value="TreeGrafter"/>
</dbReference>
<dbReference type="InterPro" id="IPR012677">
    <property type="entry name" value="Nucleotide-bd_a/b_plait_sf"/>
</dbReference>
<feature type="domain" description="RRM" evidence="5">
    <location>
        <begin position="193"/>
        <end position="267"/>
    </location>
</feature>
<dbReference type="PANTHER" id="PTHR48032">
    <property type="entry name" value="RNA-BINDING PROTEIN MUSASHI HOMOLOG RBP6"/>
    <property type="match status" value="1"/>
</dbReference>